<gene>
    <name evidence="1" type="ORF">Pmar_PMAR012055</name>
</gene>
<dbReference type="OrthoDB" id="10452446at2759"/>
<protein>
    <submittedName>
        <fullName evidence="1">Uncharacterized protein</fullName>
    </submittedName>
</protein>
<organism evidence="2">
    <name type="scientific">Perkinsus marinus (strain ATCC 50983 / TXsc)</name>
    <dbReference type="NCBI Taxonomy" id="423536"/>
    <lineage>
        <taxon>Eukaryota</taxon>
        <taxon>Sar</taxon>
        <taxon>Alveolata</taxon>
        <taxon>Perkinsozoa</taxon>
        <taxon>Perkinsea</taxon>
        <taxon>Perkinsida</taxon>
        <taxon>Perkinsidae</taxon>
        <taxon>Perkinsus</taxon>
    </lineage>
</organism>
<sequence>MSCAASYYFYTASTNSESMIKDTVRIPISLMLAGFRLLRFGMVLSGEHIDPIDGIPNKTLKNKALCGLNIILITRLVIIPSFLPTGIGYYDLSINYINRVFHYLDSEIRPNLGPKPIRYSLSRGGLLASIKACQEAY</sequence>
<dbReference type="RefSeq" id="XP_002767652.1">
    <property type="nucleotide sequence ID" value="XM_002767606.1"/>
</dbReference>
<evidence type="ECO:0000313" key="2">
    <source>
        <dbReference type="Proteomes" id="UP000007800"/>
    </source>
</evidence>
<name>C5LSC0_PERM5</name>
<reference evidence="1 2" key="1">
    <citation type="submission" date="2008-07" db="EMBL/GenBank/DDBJ databases">
        <authorList>
            <person name="El-Sayed N."/>
            <person name="Caler E."/>
            <person name="Inman J."/>
            <person name="Amedeo P."/>
            <person name="Hass B."/>
            <person name="Wortman J."/>
        </authorList>
    </citation>
    <scope>NUCLEOTIDE SEQUENCE [LARGE SCALE GENOMIC DNA]</scope>
    <source>
        <strain evidence="2">ATCC 50983 / TXsc</strain>
    </source>
</reference>
<accession>C5LSC0</accession>
<dbReference type="InParanoid" id="C5LSC0"/>
<evidence type="ECO:0000313" key="1">
    <source>
        <dbReference type="EMBL" id="EER00370.1"/>
    </source>
</evidence>
<dbReference type="Proteomes" id="UP000007800">
    <property type="component" value="Unassembled WGS sequence"/>
</dbReference>
<dbReference type="GeneID" id="9050134"/>
<keyword evidence="2" id="KW-1185">Reference proteome</keyword>
<proteinExistence type="predicted"/>
<dbReference type="AlphaFoldDB" id="C5LSC0"/>
<dbReference type="EMBL" id="GG685125">
    <property type="protein sequence ID" value="EER00370.1"/>
    <property type="molecule type" value="Genomic_DNA"/>
</dbReference>